<proteinExistence type="predicted"/>
<accession>A0AC58U2L9</accession>
<sequence>MLKQIQVNISLIDSLREMPGYTKMMKDLMSRKFDFQDLANVTLTQTCSDVVSRLIAEKLSDPGSFTISCTIGSYAFAKALCDLGASINLMPLSIYKKLGIGRARPTSMLLQLVDRTVKRPSGILDDVLVQVGKFIFSADFVILDCKVDNEIPLILGKPFLSTWRALIDCEMRELKMRLNNEEITFNVQKCIRQPSEFANCSLLDTVDVIMEEDDEALNAKDPLTACLMNLENVNGEDLVEWVLALQGQGYWKRELKFEPLHSKERKNSLANPSIEAPPQLELKPLPAHLRYAFLGPNSTLHVIISSGLLDVQVEQLLQVLKECKNAIGWTITDIKDISPAF</sequence>
<reference evidence="1" key="1">
    <citation type="journal article" date="2014" name="Nat. Commun.">
        <title>The tobacco genome sequence and its comparison with those of tomato and potato.</title>
        <authorList>
            <person name="Sierro N."/>
            <person name="Battey J.N."/>
            <person name="Ouadi S."/>
            <person name="Bakaher N."/>
            <person name="Bovet L."/>
            <person name="Willig A."/>
            <person name="Goepfert S."/>
            <person name="Peitsch M.C."/>
            <person name="Ivanov N.V."/>
        </authorList>
    </citation>
    <scope>NUCLEOTIDE SEQUENCE [LARGE SCALE GENOMIC DNA]</scope>
</reference>
<evidence type="ECO:0000313" key="1">
    <source>
        <dbReference type="Proteomes" id="UP000790787"/>
    </source>
</evidence>
<keyword evidence="1" id="KW-1185">Reference proteome</keyword>
<evidence type="ECO:0000313" key="2">
    <source>
        <dbReference type="RefSeq" id="XP_075103719.1"/>
    </source>
</evidence>
<organism evidence="1 2">
    <name type="scientific">Nicotiana tabacum</name>
    <name type="common">Common tobacco</name>
    <dbReference type="NCBI Taxonomy" id="4097"/>
    <lineage>
        <taxon>Eukaryota</taxon>
        <taxon>Viridiplantae</taxon>
        <taxon>Streptophyta</taxon>
        <taxon>Embryophyta</taxon>
        <taxon>Tracheophyta</taxon>
        <taxon>Spermatophyta</taxon>
        <taxon>Magnoliopsida</taxon>
        <taxon>eudicotyledons</taxon>
        <taxon>Gunneridae</taxon>
        <taxon>Pentapetalae</taxon>
        <taxon>asterids</taxon>
        <taxon>lamiids</taxon>
        <taxon>Solanales</taxon>
        <taxon>Solanaceae</taxon>
        <taxon>Nicotianoideae</taxon>
        <taxon>Nicotianeae</taxon>
        <taxon>Nicotiana</taxon>
    </lineage>
</organism>
<gene>
    <name evidence="2" type="primary">LOC142178288</name>
</gene>
<name>A0AC58U2L9_TOBAC</name>
<protein>
    <submittedName>
        <fullName evidence="2">Uncharacterized protein LOC142178288</fullName>
    </submittedName>
</protein>
<dbReference type="Proteomes" id="UP000790787">
    <property type="component" value="Chromosome 24"/>
</dbReference>
<dbReference type="RefSeq" id="XP_075103719.1">
    <property type="nucleotide sequence ID" value="XM_075247618.1"/>
</dbReference>
<reference evidence="2" key="2">
    <citation type="submission" date="2025-08" db="UniProtKB">
        <authorList>
            <consortium name="RefSeq"/>
        </authorList>
    </citation>
    <scope>IDENTIFICATION</scope>
    <source>
        <tissue evidence="2">Leaf</tissue>
    </source>
</reference>